<dbReference type="RefSeq" id="WP_183682816.1">
    <property type="nucleotide sequence ID" value="NZ_JACHHH010000002.1"/>
</dbReference>
<comment type="caution">
    <text evidence="1">The sequence shown here is derived from an EMBL/GenBank/DDBJ whole genome shotgun (WGS) entry which is preliminary data.</text>
</comment>
<dbReference type="GeneID" id="85014170"/>
<organism evidence="1 2">
    <name type="scientific">Oribacterium sinus</name>
    <dbReference type="NCBI Taxonomy" id="237576"/>
    <lineage>
        <taxon>Bacteria</taxon>
        <taxon>Bacillati</taxon>
        <taxon>Bacillota</taxon>
        <taxon>Clostridia</taxon>
        <taxon>Lachnospirales</taxon>
        <taxon>Lachnospiraceae</taxon>
        <taxon>Oribacterium</taxon>
    </lineage>
</organism>
<reference evidence="1 2" key="1">
    <citation type="submission" date="2020-08" db="EMBL/GenBank/DDBJ databases">
        <title>Genomic Encyclopedia of Type Strains, Phase IV (KMG-IV): sequencing the most valuable type-strain genomes for metagenomic binning, comparative biology and taxonomic classification.</title>
        <authorList>
            <person name="Goeker M."/>
        </authorList>
    </citation>
    <scope>NUCLEOTIDE SEQUENCE [LARGE SCALE GENOMIC DNA]</scope>
    <source>
        <strain evidence="1 2">DSM 17245</strain>
    </source>
</reference>
<evidence type="ECO:0000313" key="1">
    <source>
        <dbReference type="EMBL" id="MBB6040649.1"/>
    </source>
</evidence>
<accession>A0A7W9SEF6</accession>
<evidence type="ECO:0000313" key="2">
    <source>
        <dbReference type="Proteomes" id="UP000522163"/>
    </source>
</evidence>
<dbReference type="EMBL" id="JACHHH010000002">
    <property type="protein sequence ID" value="MBB6040649.1"/>
    <property type="molecule type" value="Genomic_DNA"/>
</dbReference>
<proteinExistence type="predicted"/>
<sequence length="169" mass="19356">MNNKCIYYVEGPCEQQMIAALKEAPERLIPGKIKVFNVVQNLIPKSQMLSIQAGTTVVLVFDTDVPQTSNLKKNLELLTRYCGKLKIIFLPQVLNLEDELVRCTDVQTAMELTKSGSVKNFKTDFCKMKIKDCRSMLERHKLDYARLWMTKTPEAFSFVENNSSQIKTL</sequence>
<protein>
    <submittedName>
        <fullName evidence="1">Uncharacterized protein</fullName>
    </submittedName>
</protein>
<name>A0A7W9SEF6_9FIRM</name>
<dbReference type="Proteomes" id="UP000522163">
    <property type="component" value="Unassembled WGS sequence"/>
</dbReference>
<gene>
    <name evidence="1" type="ORF">HNQ46_000612</name>
</gene>
<dbReference type="AlphaFoldDB" id="A0A7W9SEF6"/>